<dbReference type="OrthoDB" id="5394387at2"/>
<dbReference type="InterPro" id="IPR013762">
    <property type="entry name" value="Integrase-like_cat_sf"/>
</dbReference>
<dbReference type="Pfam" id="PF12835">
    <property type="entry name" value="Integrase_1"/>
    <property type="match status" value="1"/>
</dbReference>
<evidence type="ECO:0000256" key="1">
    <source>
        <dbReference type="ARBA" id="ARBA00023172"/>
    </source>
</evidence>
<dbReference type="GO" id="GO:0006310">
    <property type="term" value="P:DNA recombination"/>
    <property type="evidence" value="ECO:0007669"/>
    <property type="project" value="UniProtKB-KW"/>
</dbReference>
<gene>
    <name evidence="3" type="ORF">FKG94_10105</name>
</gene>
<evidence type="ECO:0000313" key="3">
    <source>
        <dbReference type="EMBL" id="TQV81039.1"/>
    </source>
</evidence>
<evidence type="ECO:0000313" key="4">
    <source>
        <dbReference type="Proteomes" id="UP000319732"/>
    </source>
</evidence>
<protein>
    <submittedName>
        <fullName evidence="3">Integrase</fullName>
    </submittedName>
</protein>
<dbReference type="RefSeq" id="WP_142904091.1">
    <property type="nucleotide sequence ID" value="NZ_ML660091.1"/>
</dbReference>
<sequence length="315" mass="34607">MGNVGGNRNYGYGKQLAWAGKNALADRYGHGHFATRATHEQRWCQFVRYLKGLNIRDARQIDQSTVRQYDLWLKAQVNSGQVRVAYAQNLLSTVNVVLQAMRKDTVLLLSPTVVGARCNVRSTVPASYDRTVLASPIAILDNKGEQRVALIAALARDVGLRFREASLLNCQQAVKQANRLGRINITQGTKGGRGKGVDRWVPVNADTLHTLKAAADLQGKASNLVPANLTYAQWRDHANSQWRNIPKAVPIKGFHDMRAAYACERYQVITGFPAPVIAGERLAPKASDTDARAIIAQELGHNRLDVVASYIGSAK</sequence>
<dbReference type="InterPro" id="IPR011010">
    <property type="entry name" value="DNA_brk_join_enz"/>
</dbReference>
<keyword evidence="4" id="KW-1185">Reference proteome</keyword>
<keyword evidence="1" id="KW-0233">DNA recombination</keyword>
<evidence type="ECO:0000259" key="2">
    <source>
        <dbReference type="Pfam" id="PF12835"/>
    </source>
</evidence>
<dbReference type="AlphaFoldDB" id="A0A545TV07"/>
<dbReference type="SUPFAM" id="SSF56349">
    <property type="entry name" value="DNA breaking-rejoining enzymes"/>
    <property type="match status" value="1"/>
</dbReference>
<organism evidence="3 4">
    <name type="scientific">Exilibacterium tricleocarpae</name>
    <dbReference type="NCBI Taxonomy" id="2591008"/>
    <lineage>
        <taxon>Bacteria</taxon>
        <taxon>Pseudomonadati</taxon>
        <taxon>Pseudomonadota</taxon>
        <taxon>Gammaproteobacteria</taxon>
        <taxon>Cellvibrionales</taxon>
        <taxon>Cellvibrionaceae</taxon>
        <taxon>Exilibacterium</taxon>
    </lineage>
</organism>
<dbReference type="Proteomes" id="UP000319732">
    <property type="component" value="Unassembled WGS sequence"/>
</dbReference>
<name>A0A545TV07_9GAMM</name>
<dbReference type="EMBL" id="VHSG01000009">
    <property type="protein sequence ID" value="TQV81039.1"/>
    <property type="molecule type" value="Genomic_DNA"/>
</dbReference>
<dbReference type="GO" id="GO:0003677">
    <property type="term" value="F:DNA binding"/>
    <property type="evidence" value="ECO:0007669"/>
    <property type="project" value="InterPro"/>
</dbReference>
<dbReference type="Gene3D" id="1.10.443.10">
    <property type="entry name" value="Intergrase catalytic core"/>
    <property type="match status" value="1"/>
</dbReference>
<dbReference type="GO" id="GO:0015074">
    <property type="term" value="P:DNA integration"/>
    <property type="evidence" value="ECO:0007669"/>
    <property type="project" value="InterPro"/>
</dbReference>
<comment type="caution">
    <text evidence="3">The sequence shown here is derived from an EMBL/GenBank/DDBJ whole genome shotgun (WGS) entry which is preliminary data.</text>
</comment>
<accession>A0A545TV07</accession>
<feature type="domain" description="Integrase catalytic" evidence="2">
    <location>
        <begin position="141"/>
        <end position="264"/>
    </location>
</feature>
<proteinExistence type="predicted"/>
<reference evidence="3 4" key="1">
    <citation type="submission" date="2019-06" db="EMBL/GenBank/DDBJ databases">
        <title>Whole genome sequence for Cellvibrionaceae sp. R142.</title>
        <authorList>
            <person name="Wang G."/>
        </authorList>
    </citation>
    <scope>NUCLEOTIDE SEQUENCE [LARGE SCALE GENOMIC DNA]</scope>
    <source>
        <strain evidence="3 4">R142</strain>
    </source>
</reference>
<dbReference type="InterPro" id="IPR024456">
    <property type="entry name" value="Integrase_catalytic_putative"/>
</dbReference>